<feature type="compositionally biased region" description="Basic and acidic residues" evidence="1">
    <location>
        <begin position="15"/>
        <end position="24"/>
    </location>
</feature>
<dbReference type="Pfam" id="PF03478">
    <property type="entry name" value="Beta-prop_KIB1-4"/>
    <property type="match status" value="1"/>
</dbReference>
<dbReference type="AlphaFoldDB" id="A0AAV5FDU5"/>
<name>A0AAV5FDU5_ELECO</name>
<organism evidence="3 4">
    <name type="scientific">Eleusine coracana subsp. coracana</name>
    <dbReference type="NCBI Taxonomy" id="191504"/>
    <lineage>
        <taxon>Eukaryota</taxon>
        <taxon>Viridiplantae</taxon>
        <taxon>Streptophyta</taxon>
        <taxon>Embryophyta</taxon>
        <taxon>Tracheophyta</taxon>
        <taxon>Spermatophyta</taxon>
        <taxon>Magnoliopsida</taxon>
        <taxon>Liliopsida</taxon>
        <taxon>Poales</taxon>
        <taxon>Poaceae</taxon>
        <taxon>PACMAD clade</taxon>
        <taxon>Chloridoideae</taxon>
        <taxon>Cynodonteae</taxon>
        <taxon>Eleusininae</taxon>
        <taxon>Eleusine</taxon>
    </lineage>
</organism>
<gene>
    <name evidence="3" type="primary">gb21327</name>
    <name evidence="3" type="ORF">PR202_gb21327</name>
</gene>
<dbReference type="Proteomes" id="UP001054889">
    <property type="component" value="Unassembled WGS sequence"/>
</dbReference>
<dbReference type="PANTHER" id="PTHR33165">
    <property type="entry name" value="F-BOX DOMAIN CONTAINING PROTEIN-LIKE-RELATED"/>
    <property type="match status" value="1"/>
</dbReference>
<protein>
    <recommendedName>
        <fullName evidence="2">KIB1-4 beta-propeller domain-containing protein</fullName>
    </recommendedName>
</protein>
<feature type="region of interest" description="Disordered" evidence="1">
    <location>
        <begin position="639"/>
        <end position="665"/>
    </location>
</feature>
<evidence type="ECO:0000256" key="1">
    <source>
        <dbReference type="SAM" id="MobiDB-lite"/>
    </source>
</evidence>
<feature type="domain" description="KIB1-4 beta-propeller" evidence="2">
    <location>
        <begin position="136"/>
        <end position="365"/>
    </location>
</feature>
<feature type="compositionally biased region" description="Basic residues" evidence="1">
    <location>
        <begin position="399"/>
        <end position="408"/>
    </location>
</feature>
<evidence type="ECO:0000259" key="2">
    <source>
        <dbReference type="Pfam" id="PF03478"/>
    </source>
</evidence>
<evidence type="ECO:0000313" key="3">
    <source>
        <dbReference type="EMBL" id="GJN32797.1"/>
    </source>
</evidence>
<reference evidence="3" key="1">
    <citation type="journal article" date="2018" name="DNA Res.">
        <title>Multiple hybrid de novo genome assembly of finger millet, an orphan allotetraploid crop.</title>
        <authorList>
            <person name="Hatakeyama M."/>
            <person name="Aluri S."/>
            <person name="Balachadran M.T."/>
            <person name="Sivarajan S.R."/>
            <person name="Patrignani A."/>
            <person name="Gruter S."/>
            <person name="Poveda L."/>
            <person name="Shimizu-Inatsugi R."/>
            <person name="Baeten J."/>
            <person name="Francoijs K.J."/>
            <person name="Nataraja K.N."/>
            <person name="Reddy Y.A.N."/>
            <person name="Phadnis S."/>
            <person name="Ravikumar R.L."/>
            <person name="Schlapbach R."/>
            <person name="Sreeman S.M."/>
            <person name="Shimizu K.K."/>
        </authorList>
    </citation>
    <scope>NUCLEOTIDE SEQUENCE</scope>
</reference>
<dbReference type="PANTHER" id="PTHR33165:SF63">
    <property type="entry name" value="OS03G0792300 PROTEIN"/>
    <property type="match status" value="1"/>
</dbReference>
<feature type="region of interest" description="Disordered" evidence="1">
    <location>
        <begin position="381"/>
        <end position="418"/>
    </location>
</feature>
<evidence type="ECO:0000313" key="4">
    <source>
        <dbReference type="Proteomes" id="UP001054889"/>
    </source>
</evidence>
<keyword evidence="4" id="KW-1185">Reference proteome</keyword>
<feature type="compositionally biased region" description="Basic residues" evidence="1">
    <location>
        <begin position="1"/>
        <end position="14"/>
    </location>
</feature>
<accession>A0AAV5FDU5</accession>
<comment type="caution">
    <text evidence="3">The sequence shown here is derived from an EMBL/GenBank/DDBJ whole genome shotgun (WGS) entry which is preliminary data.</text>
</comment>
<feature type="region of interest" description="Disordered" evidence="1">
    <location>
        <begin position="1"/>
        <end position="32"/>
    </location>
</feature>
<dbReference type="InterPro" id="IPR005174">
    <property type="entry name" value="KIB1-4_b-propeller"/>
</dbReference>
<proteinExistence type="predicted"/>
<sequence>MVSPGRRRHAKRARRGDAADRQDASSDLSPPHPEWRDWASLMSGPAGLIAECALSNDIADYIRFRATCRPWRASCSDPRASDVSDRRFHPRRWIMLPSASKARNRRRCFLNVYTGQRTQVLLPEPQGYHIIDPIIEGLLVVCQNDTHTVQLLNPLTGQLTDFPHVKTMLVPCKSTINTTDSRVKYQRVQSGGLTDDSTLALLCDIVSTFAVAKPGDKEWTQLMGPDYYMLLALPFAGRLYCITDKNIMVVKTDDADQQKPRLVVVAELKLEAGFALFNDYLYPVYDEEGFILVHRHTTDRSCFDDKFAAYRVKLDTGNMERVSHLGGQALFVCGNHSQSVAARISLSVRADTIYVCGNDDDLDEDKPEVIAFDLSDPTTLRTRSSSEEVRRNMASRAPGRQHAKRARRGHADSQDALSGSDWRDWASLTAGPAALIAERALANDVADYVHFRAVCTTWRACSDDPRVHSFLDRRFHPGQWIMLPRDSDVPNRRRRRFLNTQTGKCIQVPVPDLPHYYILGRIVEGLLVVCQKSIHIVKLLNPLTGQLAEYPHVARLLFVTKSQHAADYILSYQRVQSGGLADDSTIAVFLALPFAGRLYCVTNKNILVVQTAAGREPRLVVVADLEFAAATIASDAAGGKTRKSSRAKRPSTVFASTKASRHAKASECSVLRQDAYQRDVAAMNTS</sequence>
<dbReference type="EMBL" id="BQKI01000084">
    <property type="protein sequence ID" value="GJN32797.1"/>
    <property type="molecule type" value="Genomic_DNA"/>
</dbReference>
<reference evidence="3" key="2">
    <citation type="submission" date="2021-12" db="EMBL/GenBank/DDBJ databases">
        <title>Resequencing data analysis of finger millet.</title>
        <authorList>
            <person name="Hatakeyama M."/>
            <person name="Aluri S."/>
            <person name="Balachadran M.T."/>
            <person name="Sivarajan S.R."/>
            <person name="Poveda L."/>
            <person name="Shimizu-Inatsugi R."/>
            <person name="Schlapbach R."/>
            <person name="Sreeman S.M."/>
            <person name="Shimizu K.K."/>
        </authorList>
    </citation>
    <scope>NUCLEOTIDE SEQUENCE</scope>
</reference>
<feature type="compositionally biased region" description="Basic residues" evidence="1">
    <location>
        <begin position="640"/>
        <end position="649"/>
    </location>
</feature>